<evidence type="ECO:0000313" key="2">
    <source>
        <dbReference type="EMBL" id="GFU15350.1"/>
    </source>
</evidence>
<reference evidence="2" key="1">
    <citation type="submission" date="2020-08" db="EMBL/GenBank/DDBJ databases">
        <title>Multicomponent nature underlies the extraordinary mechanical properties of spider dragline silk.</title>
        <authorList>
            <person name="Kono N."/>
            <person name="Nakamura H."/>
            <person name="Mori M."/>
            <person name="Yoshida Y."/>
            <person name="Ohtoshi R."/>
            <person name="Malay A.D."/>
            <person name="Moran D.A.P."/>
            <person name="Tomita M."/>
            <person name="Numata K."/>
            <person name="Arakawa K."/>
        </authorList>
    </citation>
    <scope>NUCLEOTIDE SEQUENCE</scope>
</reference>
<evidence type="ECO:0000313" key="3">
    <source>
        <dbReference type="Proteomes" id="UP000887013"/>
    </source>
</evidence>
<feature type="region of interest" description="Disordered" evidence="1">
    <location>
        <begin position="57"/>
        <end position="176"/>
    </location>
</feature>
<dbReference type="Proteomes" id="UP000887013">
    <property type="component" value="Unassembled WGS sequence"/>
</dbReference>
<keyword evidence="3" id="KW-1185">Reference proteome</keyword>
<dbReference type="EMBL" id="BMAW01030190">
    <property type="protein sequence ID" value="GFU15350.1"/>
    <property type="molecule type" value="Genomic_DNA"/>
</dbReference>
<organism evidence="2 3">
    <name type="scientific">Nephila pilipes</name>
    <name type="common">Giant wood spider</name>
    <name type="synonym">Nephila maculata</name>
    <dbReference type="NCBI Taxonomy" id="299642"/>
    <lineage>
        <taxon>Eukaryota</taxon>
        <taxon>Metazoa</taxon>
        <taxon>Ecdysozoa</taxon>
        <taxon>Arthropoda</taxon>
        <taxon>Chelicerata</taxon>
        <taxon>Arachnida</taxon>
        <taxon>Araneae</taxon>
        <taxon>Araneomorphae</taxon>
        <taxon>Entelegynae</taxon>
        <taxon>Araneoidea</taxon>
        <taxon>Nephilidae</taxon>
        <taxon>Nephila</taxon>
    </lineage>
</organism>
<comment type="caution">
    <text evidence="2">The sequence shown here is derived from an EMBL/GenBank/DDBJ whole genome shotgun (WGS) entry which is preliminary data.</text>
</comment>
<feature type="compositionally biased region" description="Basic and acidic residues" evidence="1">
    <location>
        <begin position="135"/>
        <end position="174"/>
    </location>
</feature>
<sequence length="327" mass="36675">MTDFMNFDDLFEEVDLPVPLSPLPPPPVSSPRPMSPAESVAELPELYFGKSVEEFPERSFAESVAQSLEPCSTEPRAASPRPGPSMAKTTVVSVVQRKTDPPRRKRSRFKEEKKSSKRSRTDGGKSSDRPTSPDARPHDPRSQEDRPHDPRSQEAHHTIPDLKRPDRTIPDLKRPGQGISKCQLVISPLLGDVSFPRLGKNPVPKFFSTTTGWRSLVAANMGSRSPTGVVYYASNQWCIKTLSKCLTYINIGTVCVTDSRSKVQFRTFLNSSPTMSPRKRLTLVTLNHGKEEHGSFPYCNRNECHRWLASQGMSTLLHFPIHPIYHT</sequence>
<evidence type="ECO:0000256" key="1">
    <source>
        <dbReference type="SAM" id="MobiDB-lite"/>
    </source>
</evidence>
<gene>
    <name evidence="2" type="ORF">NPIL_199381</name>
</gene>
<accession>A0A8X6QF29</accession>
<protein>
    <submittedName>
        <fullName evidence="2">Uncharacterized protein</fullName>
    </submittedName>
</protein>
<feature type="compositionally biased region" description="Basic and acidic residues" evidence="1">
    <location>
        <begin position="109"/>
        <end position="128"/>
    </location>
</feature>
<feature type="region of interest" description="Disordered" evidence="1">
    <location>
        <begin position="16"/>
        <end position="38"/>
    </location>
</feature>
<feature type="compositionally biased region" description="Pro residues" evidence="1">
    <location>
        <begin position="19"/>
        <end position="34"/>
    </location>
</feature>
<name>A0A8X6QF29_NEPPI</name>
<proteinExistence type="predicted"/>
<dbReference type="AlphaFoldDB" id="A0A8X6QF29"/>